<dbReference type="AlphaFoldDB" id="A0A975CMK7"/>
<evidence type="ECO:0000256" key="3">
    <source>
        <dbReference type="ARBA" id="ARBA00023237"/>
    </source>
</evidence>
<dbReference type="Pfam" id="PF14905">
    <property type="entry name" value="OMP_b-brl_3"/>
    <property type="match status" value="1"/>
</dbReference>
<evidence type="ECO:0000313" key="6">
    <source>
        <dbReference type="Proteomes" id="UP000663920"/>
    </source>
</evidence>
<protein>
    <submittedName>
        <fullName evidence="5">TonB-dependent receptor</fullName>
    </submittedName>
</protein>
<keyword evidence="6" id="KW-1185">Reference proteome</keyword>
<dbReference type="SUPFAM" id="SSF49464">
    <property type="entry name" value="Carboxypeptidase regulatory domain-like"/>
    <property type="match status" value="1"/>
</dbReference>
<dbReference type="InterPro" id="IPR037066">
    <property type="entry name" value="Plug_dom_sf"/>
</dbReference>
<dbReference type="EMBL" id="CP071869">
    <property type="protein sequence ID" value="QTE21985.1"/>
    <property type="molecule type" value="Genomic_DNA"/>
</dbReference>
<keyword evidence="3" id="KW-0998">Cell outer membrane</keyword>
<dbReference type="PANTHER" id="PTHR40980:SF4">
    <property type="entry name" value="TONB-DEPENDENT RECEPTOR-LIKE BETA-BARREL DOMAIN-CONTAINING PROTEIN"/>
    <property type="match status" value="1"/>
</dbReference>
<dbReference type="InterPro" id="IPR036942">
    <property type="entry name" value="Beta-barrel_TonB_sf"/>
</dbReference>
<dbReference type="GO" id="GO:0009279">
    <property type="term" value="C:cell outer membrane"/>
    <property type="evidence" value="ECO:0007669"/>
    <property type="project" value="UniProtKB-SubCell"/>
</dbReference>
<keyword evidence="2" id="KW-0472">Membrane</keyword>
<reference evidence="5 6" key="1">
    <citation type="submission" date="2021-03" db="EMBL/GenBank/DDBJ databases">
        <title>Complete genome of Polaribacter_sp.SM13.</title>
        <authorList>
            <person name="Jeong S.W."/>
            <person name="Bae J.W."/>
        </authorList>
    </citation>
    <scope>NUCLEOTIDE SEQUENCE [LARGE SCALE GENOMIC DNA]</scope>
    <source>
        <strain evidence="5 6">SM13</strain>
    </source>
</reference>
<evidence type="ECO:0000313" key="5">
    <source>
        <dbReference type="EMBL" id="QTE21985.1"/>
    </source>
</evidence>
<comment type="subcellular location">
    <subcellularLocation>
        <location evidence="1">Cell outer membrane</location>
    </subcellularLocation>
</comment>
<evidence type="ECO:0000256" key="2">
    <source>
        <dbReference type="ARBA" id="ARBA00023136"/>
    </source>
</evidence>
<organism evidence="5 6">
    <name type="scientific">Polaribacter cellanae</name>
    <dbReference type="NCBI Taxonomy" id="2818493"/>
    <lineage>
        <taxon>Bacteria</taxon>
        <taxon>Pseudomonadati</taxon>
        <taxon>Bacteroidota</taxon>
        <taxon>Flavobacteriia</taxon>
        <taxon>Flavobacteriales</taxon>
        <taxon>Flavobacteriaceae</taxon>
    </lineage>
</organism>
<accession>A0A975CMK7</accession>
<sequence length="803" mass="92653">MNLLRTTFFIVLFSYSSYAQIELKGVVKDSSNVAIEFANVVLTNQKNEIIKGTITDEKGEFSLSAKKGVYKLSISFLGYKDWVKEITLDDSFDFGIIILEESKNSLDEVVVTAKKPVIKRKVDRIEFNVNNTILSEGDAWGVLIKAPGVIASSSGSLQIFGKSGVLVMIDERPVQLSSDELKNMLEGMSANEINSIEVITNPPAKYDAEGNGIINITLKKKKSLGYNGNVFSRYTQGVFPKSNNGGGVVYRDDKINISANYNFGIGKRNVQENSNINFLNTQGDIFSSWNEDSDRNTSYLSHNFRTSFDYHIAEKSVIGMKIVGNISPKQQVINKTKTDVFNTQNELDSLFVNNNSSDRNVQNLSYNLNFTQKFKKKGQSLVLDFDYTDYENEGNQNVNTDFFDSSNSFNRNEFFTSDNKQDIKIYSSKLDYTQPIDSTSYFETGIKYNSIRTNNDLDYFNRDNSGSLIFDESRSNQFIYDEDTYAAYLSYNKDFKKFFVKLGLRAEYTETLGNSITLNQITDNDYFELFPSTFLQYRLNDNNSFGFSYSRRIRRPNYSLLNPFQFFSSPFSLIEGNPFLRPSFSDNIELSYSLRNKYFFTGYFNHTKDPFTQLSVQDNQEQIFRYNAVNLDSNIGYGLSFVTSFDINKWWSLYFDLNVYYREYEFIAPDSSNELIKNNNWNFDPYLWNEFTISKENNLSLEITAQYFSPKVQGGFDIRGRSEVSVGIKKKMFQNKSTLSVYVADIFDQNKFTLESNYAFQNHIFRENPENQYVRFSFTYRFGNTKIKGRKRKDGSKDEKNRL</sequence>
<dbReference type="InterPro" id="IPR041700">
    <property type="entry name" value="OMP_b-brl_3"/>
</dbReference>
<dbReference type="Gene3D" id="2.60.40.1120">
    <property type="entry name" value="Carboxypeptidase-like, regulatory domain"/>
    <property type="match status" value="1"/>
</dbReference>
<feature type="domain" description="Outer membrane protein beta-barrel" evidence="4">
    <location>
        <begin position="372"/>
        <end position="780"/>
    </location>
</feature>
<name>A0A975CMK7_9FLAO</name>
<evidence type="ECO:0000259" key="4">
    <source>
        <dbReference type="Pfam" id="PF14905"/>
    </source>
</evidence>
<dbReference type="Gene3D" id="2.40.170.20">
    <property type="entry name" value="TonB-dependent receptor, beta-barrel domain"/>
    <property type="match status" value="1"/>
</dbReference>
<dbReference type="PANTHER" id="PTHR40980">
    <property type="entry name" value="PLUG DOMAIN-CONTAINING PROTEIN"/>
    <property type="match status" value="1"/>
</dbReference>
<dbReference type="Proteomes" id="UP000663920">
    <property type="component" value="Chromosome"/>
</dbReference>
<dbReference type="KEGG" id="pcea:J3359_14370"/>
<dbReference type="Gene3D" id="2.170.130.10">
    <property type="entry name" value="TonB-dependent receptor, plug domain"/>
    <property type="match status" value="1"/>
</dbReference>
<dbReference type="RefSeq" id="WP_208077597.1">
    <property type="nucleotide sequence ID" value="NZ_CP071869.1"/>
</dbReference>
<gene>
    <name evidence="5" type="ORF">J3359_14370</name>
</gene>
<dbReference type="SUPFAM" id="SSF56935">
    <property type="entry name" value="Porins"/>
    <property type="match status" value="1"/>
</dbReference>
<proteinExistence type="predicted"/>
<dbReference type="Pfam" id="PF13715">
    <property type="entry name" value="CarbopepD_reg_2"/>
    <property type="match status" value="1"/>
</dbReference>
<evidence type="ECO:0000256" key="1">
    <source>
        <dbReference type="ARBA" id="ARBA00004442"/>
    </source>
</evidence>
<keyword evidence="5" id="KW-0675">Receptor</keyword>
<dbReference type="InterPro" id="IPR008969">
    <property type="entry name" value="CarboxyPept-like_regulatory"/>
</dbReference>